<keyword evidence="2 4" id="KW-0489">Methyltransferase</keyword>
<organism evidence="4 5">
    <name type="scientific">Eubacterium barkeri</name>
    <name type="common">Clostridium barkeri</name>
    <dbReference type="NCBI Taxonomy" id="1528"/>
    <lineage>
        <taxon>Bacteria</taxon>
        <taxon>Bacillati</taxon>
        <taxon>Bacillota</taxon>
        <taxon>Clostridia</taxon>
        <taxon>Eubacteriales</taxon>
        <taxon>Eubacteriaceae</taxon>
        <taxon>Eubacterium</taxon>
    </lineage>
</organism>
<dbReference type="AlphaFoldDB" id="A0A1H3APR4"/>
<protein>
    <submittedName>
        <fullName evidence="4">Trimethylamine methyltransferase (MTTB)</fullName>
    </submittedName>
</protein>
<keyword evidence="3 4" id="KW-0808">Transferase</keyword>
<evidence type="ECO:0000256" key="3">
    <source>
        <dbReference type="ARBA" id="ARBA00022679"/>
    </source>
</evidence>
<evidence type="ECO:0000256" key="1">
    <source>
        <dbReference type="ARBA" id="ARBA00007137"/>
    </source>
</evidence>
<dbReference type="InterPro" id="IPR038601">
    <property type="entry name" value="MttB-like_sf"/>
</dbReference>
<dbReference type="GO" id="GO:0015948">
    <property type="term" value="P:methanogenesis"/>
    <property type="evidence" value="ECO:0007669"/>
    <property type="project" value="InterPro"/>
</dbReference>
<comment type="similarity">
    <text evidence="1">Belongs to the trimethylamine methyltransferase family.</text>
</comment>
<name>A0A1H3APR4_EUBBA</name>
<dbReference type="Pfam" id="PF06253">
    <property type="entry name" value="MTTB"/>
    <property type="match status" value="1"/>
</dbReference>
<dbReference type="GO" id="GO:0032259">
    <property type="term" value="P:methylation"/>
    <property type="evidence" value="ECO:0007669"/>
    <property type="project" value="UniProtKB-KW"/>
</dbReference>
<sequence>MSREQMPHDAAMVIMEEVGVRIHNTKARQILADNGIQIQGDTAYFTKGWVT</sequence>
<dbReference type="GO" id="GO:0008168">
    <property type="term" value="F:methyltransferase activity"/>
    <property type="evidence" value="ECO:0007669"/>
    <property type="project" value="UniProtKB-KW"/>
</dbReference>
<dbReference type="Proteomes" id="UP000199652">
    <property type="component" value="Unassembled WGS sequence"/>
</dbReference>
<accession>A0A1H3APR4</accession>
<evidence type="ECO:0000313" key="4">
    <source>
        <dbReference type="EMBL" id="SDX31676.1"/>
    </source>
</evidence>
<reference evidence="5" key="1">
    <citation type="submission" date="2016-10" db="EMBL/GenBank/DDBJ databases">
        <authorList>
            <person name="Varghese N."/>
            <person name="Submissions S."/>
        </authorList>
    </citation>
    <scope>NUCLEOTIDE SEQUENCE [LARGE SCALE GENOMIC DNA]</scope>
    <source>
        <strain evidence="5">VPI 5359</strain>
    </source>
</reference>
<proteinExistence type="inferred from homology"/>
<dbReference type="InterPro" id="IPR010426">
    <property type="entry name" value="MTTB_MeTrfase"/>
</dbReference>
<gene>
    <name evidence="4" type="ORF">SAMN04488579_101130</name>
</gene>
<dbReference type="EMBL" id="FNOU01000001">
    <property type="protein sequence ID" value="SDX31676.1"/>
    <property type="molecule type" value="Genomic_DNA"/>
</dbReference>
<dbReference type="Gene3D" id="3.20.20.480">
    <property type="entry name" value="Trimethylamine methyltransferase-like"/>
    <property type="match status" value="1"/>
</dbReference>
<evidence type="ECO:0000256" key="2">
    <source>
        <dbReference type="ARBA" id="ARBA00022603"/>
    </source>
</evidence>
<keyword evidence="5" id="KW-1185">Reference proteome</keyword>
<evidence type="ECO:0000313" key="5">
    <source>
        <dbReference type="Proteomes" id="UP000199652"/>
    </source>
</evidence>